<evidence type="ECO:0000313" key="2">
    <source>
        <dbReference type="EMBL" id="SCV69503.1"/>
    </source>
</evidence>
<organism evidence="2 3">
    <name type="scientific">Microbotryum intermedium</name>
    <dbReference type="NCBI Taxonomy" id="269621"/>
    <lineage>
        <taxon>Eukaryota</taxon>
        <taxon>Fungi</taxon>
        <taxon>Dikarya</taxon>
        <taxon>Basidiomycota</taxon>
        <taxon>Pucciniomycotina</taxon>
        <taxon>Microbotryomycetes</taxon>
        <taxon>Microbotryales</taxon>
        <taxon>Microbotryaceae</taxon>
        <taxon>Microbotryum</taxon>
    </lineage>
</organism>
<dbReference type="EMBL" id="FMSP01000004">
    <property type="protein sequence ID" value="SCV69503.1"/>
    <property type="molecule type" value="Genomic_DNA"/>
</dbReference>
<sequence>MHLLDLPAEILLEILGHFDSLSSLHAFSSLCRSTYLLKHDASEQLYRQLCFNLGYTDVTSYGAATGTDTQWQGGWRTSHHDPELELQEVVARQNSLRKKHYIFCVRLWILLGELRTRRDMETHWKCLLTTPTWSCFLAIFIAKMRAGLDRSWRAGTPTFKSTPFERGGPPGGIHRFKLDPDFGLFLTSGVNGITDHFQLAGLNIAAGTAVFDVNGCVEWITPEPTTMYPHVEFSQGFLGTMSGERHVIWQRSDILTPAPKSAISKARRKFYKSRSKHMGFPGGPEFRPFAEVTVPGSLNATKMRDPYYLGSCNQRRALYRFNYHLGTMTTFDISRLWQTTGEDALSDSSITYVEILDRDHVVVAGRKSITLWHPERGCVALFPPVAPERNLISATDSEQVPSIHPRAHYRSNDKQPTWSAVHHDLRHGHLIATSMGQRGVTRSGKLIWIPKWKTLIEGTVEEVEDTTVVLAMVSDVTPSWSSVGGTDRKHENPTQNASIIQLSVENERAAFVTKDLATNTCALWLLNLRPFTSLEDFKNDPPIPICLLFPLPCPQPPARLEMTIDEIALPCCSEFWPIMESLVPGLFDESSQEGLWTRFQQIVDLAKETRPVDMRWETLNAEMLWKQPSRPDPASDRNVLREVEKQWASLLAVADGTMDSMLSVSFGTRFWWT</sequence>
<dbReference type="OrthoDB" id="550575at2759"/>
<accession>A0A238FBX3</accession>
<evidence type="ECO:0000259" key="1">
    <source>
        <dbReference type="PROSITE" id="PS50181"/>
    </source>
</evidence>
<reference evidence="3" key="1">
    <citation type="submission" date="2016-09" db="EMBL/GenBank/DDBJ databases">
        <authorList>
            <person name="Jeantristanb JTB J.-T."/>
            <person name="Ricardo R."/>
        </authorList>
    </citation>
    <scope>NUCLEOTIDE SEQUENCE [LARGE SCALE GENOMIC DNA]</scope>
</reference>
<feature type="domain" description="F-box" evidence="1">
    <location>
        <begin position="1"/>
        <end position="49"/>
    </location>
</feature>
<keyword evidence="3" id="KW-1185">Reference proteome</keyword>
<dbReference type="InterPro" id="IPR001810">
    <property type="entry name" value="F-box_dom"/>
</dbReference>
<dbReference type="InterPro" id="IPR036047">
    <property type="entry name" value="F-box-like_dom_sf"/>
</dbReference>
<dbReference type="Proteomes" id="UP000198372">
    <property type="component" value="Unassembled WGS sequence"/>
</dbReference>
<protein>
    <submittedName>
        <fullName evidence="2">BQ2448_2523 protein</fullName>
    </submittedName>
</protein>
<proteinExistence type="predicted"/>
<dbReference type="AlphaFoldDB" id="A0A238FBX3"/>
<gene>
    <name evidence="2" type="ORF">BQ2448_2523</name>
</gene>
<dbReference type="STRING" id="269621.A0A238FBX3"/>
<name>A0A238FBX3_9BASI</name>
<dbReference type="PROSITE" id="PS50181">
    <property type="entry name" value="FBOX"/>
    <property type="match status" value="1"/>
</dbReference>
<dbReference type="SUPFAM" id="SSF81383">
    <property type="entry name" value="F-box domain"/>
    <property type="match status" value="1"/>
</dbReference>
<evidence type="ECO:0000313" key="3">
    <source>
        <dbReference type="Proteomes" id="UP000198372"/>
    </source>
</evidence>